<gene>
    <name evidence="1" type="ORF">CONCODRAFT_87496</name>
</gene>
<dbReference type="EMBL" id="KQ964739">
    <property type="protein sequence ID" value="KXN66331.1"/>
    <property type="molecule type" value="Genomic_DNA"/>
</dbReference>
<evidence type="ECO:0000313" key="2">
    <source>
        <dbReference type="Proteomes" id="UP000070444"/>
    </source>
</evidence>
<accession>A0A137NUI0</accession>
<sequence>MTTIDGVGVLSFIRMLSIVKNIDVESIYAYTIMGVHYDIMHIVPSQIYCMATMKGSFGEVFSYMLLAKFILMVIVLLISYIYITIFYCKVIQPLNSKSYSSECFIGDTSSLSYQRGIIAKLVGLMLMYMVCFVPMLVVISYNVIRGPLLKPIPYAICGATMNFTVIVNAAFMLLYQKEARNVLIGMLPHWIRSSNTCKKAIGLESFQF</sequence>
<name>A0A137NUI0_CONC2</name>
<dbReference type="Proteomes" id="UP000070444">
    <property type="component" value="Unassembled WGS sequence"/>
</dbReference>
<protein>
    <recommendedName>
        <fullName evidence="3">G-protein coupled receptors family 1 profile domain-containing protein</fullName>
    </recommendedName>
</protein>
<evidence type="ECO:0000313" key="1">
    <source>
        <dbReference type="EMBL" id="KXN66331.1"/>
    </source>
</evidence>
<evidence type="ECO:0008006" key="3">
    <source>
        <dbReference type="Google" id="ProtNLM"/>
    </source>
</evidence>
<organism evidence="1 2">
    <name type="scientific">Conidiobolus coronatus (strain ATCC 28846 / CBS 209.66 / NRRL 28638)</name>
    <name type="common">Delacroixia coronata</name>
    <dbReference type="NCBI Taxonomy" id="796925"/>
    <lineage>
        <taxon>Eukaryota</taxon>
        <taxon>Fungi</taxon>
        <taxon>Fungi incertae sedis</taxon>
        <taxon>Zoopagomycota</taxon>
        <taxon>Entomophthoromycotina</taxon>
        <taxon>Entomophthoromycetes</taxon>
        <taxon>Entomophthorales</taxon>
        <taxon>Ancylistaceae</taxon>
        <taxon>Conidiobolus</taxon>
    </lineage>
</organism>
<reference evidence="1 2" key="1">
    <citation type="journal article" date="2015" name="Genome Biol. Evol.">
        <title>Phylogenomic analyses indicate that early fungi evolved digesting cell walls of algal ancestors of land plants.</title>
        <authorList>
            <person name="Chang Y."/>
            <person name="Wang S."/>
            <person name="Sekimoto S."/>
            <person name="Aerts A.L."/>
            <person name="Choi C."/>
            <person name="Clum A."/>
            <person name="LaButti K.M."/>
            <person name="Lindquist E.A."/>
            <person name="Yee Ngan C."/>
            <person name="Ohm R.A."/>
            <person name="Salamov A.A."/>
            <person name="Grigoriev I.V."/>
            <person name="Spatafora J.W."/>
            <person name="Berbee M.L."/>
        </authorList>
    </citation>
    <scope>NUCLEOTIDE SEQUENCE [LARGE SCALE GENOMIC DNA]</scope>
    <source>
        <strain evidence="1 2">NRRL 28638</strain>
    </source>
</reference>
<dbReference type="AlphaFoldDB" id="A0A137NUI0"/>
<proteinExistence type="predicted"/>
<keyword evidence="2" id="KW-1185">Reference proteome</keyword>
<dbReference type="SUPFAM" id="SSF81321">
    <property type="entry name" value="Family A G protein-coupled receptor-like"/>
    <property type="match status" value="1"/>
</dbReference>